<evidence type="ECO:0000313" key="2">
    <source>
        <dbReference type="EMBL" id="MBS9338191.1"/>
    </source>
</evidence>
<keyword evidence="1" id="KW-0812">Transmembrane</keyword>
<dbReference type="EMBL" id="JAAMFK010000001">
    <property type="protein sequence ID" value="MBS9338191.1"/>
    <property type="molecule type" value="Genomic_DNA"/>
</dbReference>
<keyword evidence="3" id="KW-1185">Reference proteome</keyword>
<keyword evidence="1" id="KW-1133">Transmembrane helix</keyword>
<dbReference type="Proteomes" id="UP001519504">
    <property type="component" value="Unassembled WGS sequence"/>
</dbReference>
<organism evidence="2 3">
    <name type="scientific">Fructobacillus broussonetiae</name>
    <dbReference type="NCBI Taxonomy" id="2713173"/>
    <lineage>
        <taxon>Bacteria</taxon>
        <taxon>Bacillati</taxon>
        <taxon>Bacillota</taxon>
        <taxon>Bacilli</taxon>
        <taxon>Lactobacillales</taxon>
        <taxon>Lactobacillaceae</taxon>
        <taxon>Fructobacillus</taxon>
    </lineage>
</organism>
<comment type="caution">
    <text evidence="2">The sequence shown here is derived from an EMBL/GenBank/DDBJ whole genome shotgun (WGS) entry which is preliminary data.</text>
</comment>
<dbReference type="RefSeq" id="WP_213808474.1">
    <property type="nucleotide sequence ID" value="NZ_JAAMFK010000001.1"/>
</dbReference>
<proteinExistence type="predicted"/>
<protein>
    <submittedName>
        <fullName evidence="2">Uncharacterized protein</fullName>
    </submittedName>
</protein>
<name>A0ABS5R0N8_9LACO</name>
<gene>
    <name evidence="2" type="ORF">G6R29_00900</name>
</gene>
<evidence type="ECO:0000313" key="3">
    <source>
        <dbReference type="Proteomes" id="UP001519504"/>
    </source>
</evidence>
<feature type="transmembrane region" description="Helical" evidence="1">
    <location>
        <begin position="6"/>
        <end position="22"/>
    </location>
</feature>
<sequence length="53" mass="6054">MTFNRLFHIVMAIAWAYTFYLTATMQMMLAMYVMAGGMFVQAVYAAICNKRGC</sequence>
<keyword evidence="1" id="KW-0472">Membrane</keyword>
<reference evidence="2 3" key="1">
    <citation type="submission" date="2020-02" db="EMBL/GenBank/DDBJ databases">
        <title>Fructobacillus sp. isolated from paper mulberry of Taiwan.</title>
        <authorList>
            <person name="Lin S.-T."/>
        </authorList>
    </citation>
    <scope>NUCLEOTIDE SEQUENCE [LARGE SCALE GENOMIC DNA]</scope>
    <source>
        <strain evidence="2 3">M2-14</strain>
    </source>
</reference>
<evidence type="ECO:0000256" key="1">
    <source>
        <dbReference type="SAM" id="Phobius"/>
    </source>
</evidence>
<accession>A0ABS5R0N8</accession>
<feature type="transmembrane region" description="Helical" evidence="1">
    <location>
        <begin position="29"/>
        <end position="47"/>
    </location>
</feature>